<dbReference type="AlphaFoldDB" id="A0A0F9KL05"/>
<name>A0A0F9KL05_9ZZZZ</name>
<comment type="caution">
    <text evidence="1">The sequence shown here is derived from an EMBL/GenBank/DDBJ whole genome shotgun (WGS) entry which is preliminary data.</text>
</comment>
<dbReference type="EMBL" id="LAZR01014780">
    <property type="protein sequence ID" value="KKM15975.1"/>
    <property type="molecule type" value="Genomic_DNA"/>
</dbReference>
<feature type="non-terminal residue" evidence="1">
    <location>
        <position position="1"/>
    </location>
</feature>
<evidence type="ECO:0000313" key="1">
    <source>
        <dbReference type="EMBL" id="KKM15975.1"/>
    </source>
</evidence>
<organism evidence="1">
    <name type="scientific">marine sediment metagenome</name>
    <dbReference type="NCBI Taxonomy" id="412755"/>
    <lineage>
        <taxon>unclassified sequences</taxon>
        <taxon>metagenomes</taxon>
        <taxon>ecological metagenomes</taxon>
    </lineage>
</organism>
<reference evidence="1" key="1">
    <citation type="journal article" date="2015" name="Nature">
        <title>Complex archaea that bridge the gap between prokaryotes and eukaryotes.</title>
        <authorList>
            <person name="Spang A."/>
            <person name="Saw J.H."/>
            <person name="Jorgensen S.L."/>
            <person name="Zaremba-Niedzwiedzka K."/>
            <person name="Martijn J."/>
            <person name="Lind A.E."/>
            <person name="van Eijk R."/>
            <person name="Schleper C."/>
            <person name="Guy L."/>
            <person name="Ettema T.J."/>
        </authorList>
    </citation>
    <scope>NUCLEOTIDE SEQUENCE</scope>
</reference>
<gene>
    <name evidence="1" type="ORF">LCGC14_1690480</name>
</gene>
<sequence>AGMSVGGSVAQAGSKFKAGATVKPDTATLRNVFLDQPMLNFAQERDERFSLDLRFRIHRPVG</sequence>
<protein>
    <submittedName>
        <fullName evidence="1">Uncharacterized protein</fullName>
    </submittedName>
</protein>
<accession>A0A0F9KL05</accession>
<proteinExistence type="predicted"/>